<sequence>KFIQEFKILVSQTYKTLEDQWQGYFFARLQSNVQNWLPQQEPQDWIRDMQIALEIGEGSAMKNHTLYWEEKTKTEGRFVTEKYSMVEEEGDATIKRVEGGDATKQQFFPKLDLCNINKNSWLNLDRIMIGTSMTLEFWDSRLLGSESGIHKPLS</sequence>
<evidence type="ECO:0000313" key="2">
    <source>
        <dbReference type="Proteomes" id="UP001374535"/>
    </source>
</evidence>
<gene>
    <name evidence="1" type="ORF">V8G54_014750</name>
</gene>
<dbReference type="EMBL" id="CP144696">
    <property type="protein sequence ID" value="WVZ10220.1"/>
    <property type="molecule type" value="Genomic_DNA"/>
</dbReference>
<dbReference type="Proteomes" id="UP001374535">
    <property type="component" value="Chromosome 5"/>
</dbReference>
<evidence type="ECO:0000313" key="1">
    <source>
        <dbReference type="EMBL" id="WVZ10220.1"/>
    </source>
</evidence>
<dbReference type="AlphaFoldDB" id="A0AAQ3NI80"/>
<reference evidence="1 2" key="1">
    <citation type="journal article" date="2023" name="Life. Sci Alliance">
        <title>Evolutionary insights into 3D genome organization and epigenetic landscape of Vigna mungo.</title>
        <authorList>
            <person name="Junaid A."/>
            <person name="Singh B."/>
            <person name="Bhatia S."/>
        </authorList>
    </citation>
    <scope>NUCLEOTIDE SEQUENCE [LARGE SCALE GENOMIC DNA]</scope>
    <source>
        <strain evidence="1">Urdbean</strain>
    </source>
</reference>
<keyword evidence="2" id="KW-1185">Reference proteome</keyword>
<proteinExistence type="predicted"/>
<name>A0AAQ3NI80_VIGMU</name>
<protein>
    <submittedName>
        <fullName evidence="1">Uncharacterized protein</fullName>
    </submittedName>
</protein>
<accession>A0AAQ3NI80</accession>
<organism evidence="1 2">
    <name type="scientific">Vigna mungo</name>
    <name type="common">Black gram</name>
    <name type="synonym">Phaseolus mungo</name>
    <dbReference type="NCBI Taxonomy" id="3915"/>
    <lineage>
        <taxon>Eukaryota</taxon>
        <taxon>Viridiplantae</taxon>
        <taxon>Streptophyta</taxon>
        <taxon>Embryophyta</taxon>
        <taxon>Tracheophyta</taxon>
        <taxon>Spermatophyta</taxon>
        <taxon>Magnoliopsida</taxon>
        <taxon>eudicotyledons</taxon>
        <taxon>Gunneridae</taxon>
        <taxon>Pentapetalae</taxon>
        <taxon>rosids</taxon>
        <taxon>fabids</taxon>
        <taxon>Fabales</taxon>
        <taxon>Fabaceae</taxon>
        <taxon>Papilionoideae</taxon>
        <taxon>50 kb inversion clade</taxon>
        <taxon>NPAAA clade</taxon>
        <taxon>indigoferoid/millettioid clade</taxon>
        <taxon>Phaseoleae</taxon>
        <taxon>Vigna</taxon>
    </lineage>
</organism>
<feature type="non-terminal residue" evidence="1">
    <location>
        <position position="154"/>
    </location>
</feature>